<accession>A0AC34F2F7</accession>
<organism evidence="1 2">
    <name type="scientific">Panagrolaimus sp. ES5</name>
    <dbReference type="NCBI Taxonomy" id="591445"/>
    <lineage>
        <taxon>Eukaryota</taxon>
        <taxon>Metazoa</taxon>
        <taxon>Ecdysozoa</taxon>
        <taxon>Nematoda</taxon>
        <taxon>Chromadorea</taxon>
        <taxon>Rhabditida</taxon>
        <taxon>Tylenchina</taxon>
        <taxon>Panagrolaimomorpha</taxon>
        <taxon>Panagrolaimoidea</taxon>
        <taxon>Panagrolaimidae</taxon>
        <taxon>Panagrolaimus</taxon>
    </lineage>
</organism>
<protein>
    <submittedName>
        <fullName evidence="2">Uncharacterized protein</fullName>
    </submittedName>
</protein>
<dbReference type="WBParaSite" id="ES5_v2.g11121.t1">
    <property type="protein sequence ID" value="ES5_v2.g11121.t1"/>
    <property type="gene ID" value="ES5_v2.g11121"/>
</dbReference>
<evidence type="ECO:0000313" key="2">
    <source>
        <dbReference type="WBParaSite" id="ES5_v2.g11121.t1"/>
    </source>
</evidence>
<name>A0AC34F2F7_9BILA</name>
<dbReference type="Proteomes" id="UP000887579">
    <property type="component" value="Unplaced"/>
</dbReference>
<sequence length="267" mass="29578">MVIYNIHSIDVAIEEKKIQPQKNNETSFNLSSRINSSNVKGKKNLTTDSKPPTSKNISSGLHDSTSAKPTSVVVQSPPKTNPSFERKLEQWREKHEGASDKKPSTSKNIRNGFYDSTSAKPTSVVVQSPPKTNPSFERKLEQWREKHEGASDKKKHRLPAWDEIEMRRHGLVNRFCDRLYGNECPSNPSSVDVSVYNGENGNIPGSQASLRCSLPPDSSSLYSNFSNPSLASSTPGSSTLTPGGSYYTESTKTLDEKEDGKFVANRR</sequence>
<evidence type="ECO:0000313" key="1">
    <source>
        <dbReference type="Proteomes" id="UP000887579"/>
    </source>
</evidence>
<proteinExistence type="predicted"/>
<reference evidence="2" key="1">
    <citation type="submission" date="2022-11" db="UniProtKB">
        <authorList>
            <consortium name="WormBaseParasite"/>
        </authorList>
    </citation>
    <scope>IDENTIFICATION</scope>
</reference>